<reference evidence="2 3" key="1">
    <citation type="journal article" date="2005" name="PLoS Biol.">
        <title>The genomes of Oryza sativa: a history of duplications.</title>
        <authorList>
            <person name="Yu J."/>
            <person name="Wang J."/>
            <person name="Lin W."/>
            <person name="Li S."/>
            <person name="Li H."/>
            <person name="Zhou J."/>
            <person name="Ni P."/>
            <person name="Dong W."/>
            <person name="Hu S."/>
            <person name="Zeng C."/>
            <person name="Zhang J."/>
            <person name="Zhang Y."/>
            <person name="Li R."/>
            <person name="Xu Z."/>
            <person name="Li S."/>
            <person name="Li X."/>
            <person name="Zheng H."/>
            <person name="Cong L."/>
            <person name="Lin L."/>
            <person name="Yin J."/>
            <person name="Geng J."/>
            <person name="Li G."/>
            <person name="Shi J."/>
            <person name="Liu J."/>
            <person name="Lv H."/>
            <person name="Li J."/>
            <person name="Wang J."/>
            <person name="Deng Y."/>
            <person name="Ran L."/>
            <person name="Shi X."/>
            <person name="Wang X."/>
            <person name="Wu Q."/>
            <person name="Li C."/>
            <person name="Ren X."/>
            <person name="Wang J."/>
            <person name="Wang X."/>
            <person name="Li D."/>
            <person name="Liu D."/>
            <person name="Zhang X."/>
            <person name="Ji Z."/>
            <person name="Zhao W."/>
            <person name="Sun Y."/>
            <person name="Zhang Z."/>
            <person name="Bao J."/>
            <person name="Han Y."/>
            <person name="Dong L."/>
            <person name="Ji J."/>
            <person name="Chen P."/>
            <person name="Wu S."/>
            <person name="Liu J."/>
            <person name="Xiao Y."/>
            <person name="Bu D."/>
            <person name="Tan J."/>
            <person name="Yang L."/>
            <person name="Ye C."/>
            <person name="Zhang J."/>
            <person name="Xu J."/>
            <person name="Zhou Y."/>
            <person name="Yu Y."/>
            <person name="Zhang B."/>
            <person name="Zhuang S."/>
            <person name="Wei H."/>
            <person name="Liu B."/>
            <person name="Lei M."/>
            <person name="Yu H."/>
            <person name="Li Y."/>
            <person name="Xu H."/>
            <person name="Wei S."/>
            <person name="He X."/>
            <person name="Fang L."/>
            <person name="Zhang Z."/>
            <person name="Zhang Y."/>
            <person name="Huang X."/>
            <person name="Su Z."/>
            <person name="Tong W."/>
            <person name="Li J."/>
            <person name="Tong Z."/>
            <person name="Li S."/>
            <person name="Ye J."/>
            <person name="Wang L."/>
            <person name="Fang L."/>
            <person name="Lei T."/>
            <person name="Chen C."/>
            <person name="Chen H."/>
            <person name="Xu Z."/>
            <person name="Li H."/>
            <person name="Huang H."/>
            <person name="Zhang F."/>
            <person name="Xu H."/>
            <person name="Li N."/>
            <person name="Zhao C."/>
            <person name="Li S."/>
            <person name="Dong L."/>
            <person name="Huang Y."/>
            <person name="Li L."/>
            <person name="Xi Y."/>
            <person name="Qi Q."/>
            <person name="Li W."/>
            <person name="Zhang B."/>
            <person name="Hu W."/>
            <person name="Zhang Y."/>
            <person name="Tian X."/>
            <person name="Jiao Y."/>
            <person name="Liang X."/>
            <person name="Jin J."/>
            <person name="Gao L."/>
            <person name="Zheng W."/>
            <person name="Hao B."/>
            <person name="Liu S."/>
            <person name="Wang W."/>
            <person name="Yuan L."/>
            <person name="Cao M."/>
            <person name="McDermott J."/>
            <person name="Samudrala R."/>
            <person name="Wang J."/>
            <person name="Wong G.K."/>
            <person name="Yang H."/>
        </authorList>
    </citation>
    <scope>NUCLEOTIDE SEQUENCE [LARGE SCALE GENOMIC DNA]</scope>
    <source>
        <strain evidence="3">cv. 93-11</strain>
    </source>
</reference>
<sequence length="84" mass="7830">MAGPDGAAVPTLGPGRPDLTPGGSGGGARQSCGTDTGTGARAAGRPDLTPGGGGDGARLSCSGDAGARATTETGRASAPTPRWP</sequence>
<gene>
    <name evidence="2" type="ORF">OsI_24677</name>
</gene>
<dbReference type="AlphaFoldDB" id="B8B6S5"/>
<keyword evidence="3" id="KW-1185">Reference proteome</keyword>
<dbReference type="HOGENOM" id="CLU_2531491_0_0_1"/>
<dbReference type="Gramene" id="BGIOSGA024929-TA">
    <property type="protein sequence ID" value="BGIOSGA024929-PA"/>
    <property type="gene ID" value="BGIOSGA024929"/>
</dbReference>
<organism evidence="2 3">
    <name type="scientific">Oryza sativa subsp. indica</name>
    <name type="common">Rice</name>
    <dbReference type="NCBI Taxonomy" id="39946"/>
    <lineage>
        <taxon>Eukaryota</taxon>
        <taxon>Viridiplantae</taxon>
        <taxon>Streptophyta</taxon>
        <taxon>Embryophyta</taxon>
        <taxon>Tracheophyta</taxon>
        <taxon>Spermatophyta</taxon>
        <taxon>Magnoliopsida</taxon>
        <taxon>Liliopsida</taxon>
        <taxon>Poales</taxon>
        <taxon>Poaceae</taxon>
        <taxon>BOP clade</taxon>
        <taxon>Oryzoideae</taxon>
        <taxon>Oryzeae</taxon>
        <taxon>Oryzinae</taxon>
        <taxon>Oryza</taxon>
        <taxon>Oryza sativa</taxon>
    </lineage>
</organism>
<proteinExistence type="predicted"/>
<feature type="region of interest" description="Disordered" evidence="1">
    <location>
        <begin position="1"/>
        <end position="84"/>
    </location>
</feature>
<evidence type="ECO:0000313" key="2">
    <source>
        <dbReference type="EMBL" id="EEC81423.1"/>
    </source>
</evidence>
<evidence type="ECO:0000256" key="1">
    <source>
        <dbReference type="SAM" id="MobiDB-lite"/>
    </source>
</evidence>
<name>B8B6S5_ORYSI</name>
<feature type="compositionally biased region" description="Low complexity" evidence="1">
    <location>
        <begin position="33"/>
        <end position="45"/>
    </location>
</feature>
<evidence type="ECO:0000313" key="3">
    <source>
        <dbReference type="Proteomes" id="UP000007015"/>
    </source>
</evidence>
<dbReference type="Proteomes" id="UP000007015">
    <property type="component" value="Chromosome 7"/>
</dbReference>
<accession>B8B6S5</accession>
<feature type="compositionally biased region" description="Low complexity" evidence="1">
    <location>
        <begin position="63"/>
        <end position="78"/>
    </location>
</feature>
<protein>
    <submittedName>
        <fullName evidence="2">Uncharacterized protein</fullName>
    </submittedName>
</protein>
<dbReference type="EMBL" id="CM000132">
    <property type="protein sequence ID" value="EEC81423.1"/>
    <property type="molecule type" value="Genomic_DNA"/>
</dbReference>